<dbReference type="Pfam" id="PF04144">
    <property type="entry name" value="SCAMP"/>
    <property type="match status" value="1"/>
</dbReference>
<reference evidence="8 9" key="1">
    <citation type="journal article" date="2020" name="Nature">
        <title>Six reference-quality genomes reveal evolution of bat adaptations.</title>
        <authorList>
            <person name="Jebb D."/>
            <person name="Huang Z."/>
            <person name="Pippel M."/>
            <person name="Hughes G.M."/>
            <person name="Lavrichenko K."/>
            <person name="Devanna P."/>
            <person name="Winkler S."/>
            <person name="Jermiin L.S."/>
            <person name="Skirmuntt E.C."/>
            <person name="Katzourakis A."/>
            <person name="Burkitt-Gray L."/>
            <person name="Ray D.A."/>
            <person name="Sullivan K.A.M."/>
            <person name="Roscito J.G."/>
            <person name="Kirilenko B.M."/>
            <person name="Davalos L.M."/>
            <person name="Corthals A.P."/>
            <person name="Power M.L."/>
            <person name="Jones G."/>
            <person name="Ransome R.D."/>
            <person name="Dechmann D.K.N."/>
            <person name="Locatelli A.G."/>
            <person name="Puechmaille S.J."/>
            <person name="Fedrigo O."/>
            <person name="Jarvis E.D."/>
            <person name="Hiller M."/>
            <person name="Vernes S.C."/>
            <person name="Myers E.W."/>
            <person name="Teeling E.C."/>
        </authorList>
    </citation>
    <scope>NUCLEOTIDE SEQUENCE [LARGE SCALE GENOMIC DNA]</scope>
    <source>
        <strain evidence="8">MRouAeg1</strain>
        <tissue evidence="8">Muscle</tissue>
    </source>
</reference>
<organism evidence="8 9">
    <name type="scientific">Rousettus aegyptiacus</name>
    <name type="common">Egyptian fruit bat</name>
    <name type="synonym">Pteropus aegyptiacus</name>
    <dbReference type="NCBI Taxonomy" id="9407"/>
    <lineage>
        <taxon>Eukaryota</taxon>
        <taxon>Metazoa</taxon>
        <taxon>Chordata</taxon>
        <taxon>Craniata</taxon>
        <taxon>Vertebrata</taxon>
        <taxon>Euteleostomi</taxon>
        <taxon>Mammalia</taxon>
        <taxon>Eutheria</taxon>
        <taxon>Laurasiatheria</taxon>
        <taxon>Chiroptera</taxon>
        <taxon>Yinpterochiroptera</taxon>
        <taxon>Pteropodoidea</taxon>
        <taxon>Pteropodidae</taxon>
        <taxon>Rousettinae</taxon>
        <taxon>Rousettus</taxon>
    </lineage>
</organism>
<accession>A0A7J8BGT7</accession>
<feature type="transmembrane region" description="Helical" evidence="5">
    <location>
        <begin position="168"/>
        <end position="191"/>
    </location>
</feature>
<evidence type="ECO:0000256" key="3">
    <source>
        <dbReference type="ARBA" id="ARBA00022989"/>
    </source>
</evidence>
<dbReference type="AlphaFoldDB" id="A0A7J8BGT7"/>
<keyword evidence="9" id="KW-1185">Reference proteome</keyword>
<evidence type="ECO:0000313" key="9">
    <source>
        <dbReference type="Proteomes" id="UP000593571"/>
    </source>
</evidence>
<dbReference type="InterPro" id="IPR007273">
    <property type="entry name" value="SCAMP"/>
</dbReference>
<dbReference type="Proteomes" id="UP000593571">
    <property type="component" value="Unassembled WGS sequence"/>
</dbReference>
<dbReference type="PANTHER" id="PTHR10687">
    <property type="entry name" value="SECRETORY CARRIER-ASSOCIATED MEMBRANE PROTEIN SCAMP"/>
    <property type="match status" value="1"/>
</dbReference>
<comment type="caution">
    <text evidence="5">Lacks conserved residue(s) required for the propagation of feature annotation.</text>
</comment>
<evidence type="ECO:0000256" key="7">
    <source>
        <dbReference type="SAM" id="MobiDB-lite"/>
    </source>
</evidence>
<keyword evidence="2 5" id="KW-0812">Transmembrane</keyword>
<dbReference type="EMBL" id="JACASE010000017">
    <property type="protein sequence ID" value="KAF6397938.1"/>
    <property type="molecule type" value="Genomic_DNA"/>
</dbReference>
<evidence type="ECO:0000256" key="1">
    <source>
        <dbReference type="ARBA" id="ARBA00004141"/>
    </source>
</evidence>
<gene>
    <name evidence="8" type="ORF">HJG63_017202</name>
</gene>
<dbReference type="PANTHER" id="PTHR10687:SF6">
    <property type="entry name" value="SECRETORY CARRIER-ASSOCIATED MEMBRANE PROTEIN 3"/>
    <property type="match status" value="1"/>
</dbReference>
<comment type="subcellular location">
    <subcellularLocation>
        <location evidence="1 5">Membrane</location>
        <topology evidence="1 5">Multi-pass membrane protein</topology>
    </subcellularLocation>
</comment>
<evidence type="ECO:0000256" key="2">
    <source>
        <dbReference type="ARBA" id="ARBA00022692"/>
    </source>
</evidence>
<evidence type="ECO:0000256" key="4">
    <source>
        <dbReference type="ARBA" id="ARBA00023136"/>
    </source>
</evidence>
<feature type="compositionally biased region" description="Pro residues" evidence="7">
    <location>
        <begin position="46"/>
        <end position="66"/>
    </location>
</feature>
<feature type="region of interest" description="Disordered" evidence="7">
    <location>
        <begin position="1"/>
        <end position="88"/>
    </location>
</feature>
<dbReference type="GO" id="GO:0015031">
    <property type="term" value="P:protein transport"/>
    <property type="evidence" value="ECO:0007669"/>
    <property type="project" value="InterPro"/>
</dbReference>
<name>A0A7J8BGT7_ROUAE</name>
<evidence type="ECO:0000256" key="5">
    <source>
        <dbReference type="RuleBase" id="RU363122"/>
    </source>
</evidence>
<comment type="similarity">
    <text evidence="5">Belongs to the SCAMP family.</text>
</comment>
<evidence type="ECO:0000313" key="8">
    <source>
        <dbReference type="EMBL" id="KAF6397938.1"/>
    </source>
</evidence>
<dbReference type="GO" id="GO:0055038">
    <property type="term" value="C:recycling endosome membrane"/>
    <property type="evidence" value="ECO:0007669"/>
    <property type="project" value="TreeGrafter"/>
</dbReference>
<keyword evidence="5" id="KW-0813">Transport</keyword>
<evidence type="ECO:0000256" key="6">
    <source>
        <dbReference type="SAM" id="Coils"/>
    </source>
</evidence>
<proteinExistence type="inferred from homology"/>
<feature type="coiled-coil region" evidence="6">
    <location>
        <begin position="92"/>
        <end position="123"/>
    </location>
</feature>
<dbReference type="GO" id="GO:0032588">
    <property type="term" value="C:trans-Golgi network membrane"/>
    <property type="evidence" value="ECO:0007669"/>
    <property type="project" value="TreeGrafter"/>
</dbReference>
<keyword evidence="4 5" id="KW-0472">Membrane</keyword>
<keyword evidence="3 5" id="KW-1133">Transmembrane helix</keyword>
<comment type="caution">
    <text evidence="8">The sequence shown here is derived from an EMBL/GenBank/DDBJ whole genome shotgun (WGS) entry which is preliminary data.</text>
</comment>
<sequence length="313" mass="34375">MAHNRDGGNPFAESGELDNPFQDPAVIQHRPSPQYATLDVYNPFEIPEPPPAYEPPASAPLPPPSAPSLQSSRKLSPTEPKNYGSYSTQASAAAATAELLKKQEELNRKAEELDRRERELQHAALGGTAPRQNNWPPLPSFCPVQPCFFQDISMEIPQEYQKTVSTMYYLWMCSTLALLLNFLACLASFCVETNNGSGFGLSILWALLFTPCSFVCWYRPMYKAFRGWISALVVLKANTAVAVLMLLVALFFTGIAVLGIVMLKRIHSLYRRTGASFQKAQQEFTAGVFSSPAVRTAAANAASGAAENAFWTP</sequence>
<feature type="transmembrane region" description="Helical" evidence="5">
    <location>
        <begin position="198"/>
        <end position="220"/>
    </location>
</feature>
<keyword evidence="6" id="KW-0175">Coiled coil</keyword>
<protein>
    <recommendedName>
        <fullName evidence="5">Secretory carrier-associated membrane protein</fullName>
        <shortName evidence="5">Secretory carrier membrane protein</shortName>
    </recommendedName>
</protein>
<feature type="transmembrane region" description="Helical" evidence="5">
    <location>
        <begin position="240"/>
        <end position="263"/>
    </location>
</feature>